<dbReference type="AlphaFoldDB" id="A0A4Y2DCE3"/>
<evidence type="ECO:0000313" key="2">
    <source>
        <dbReference type="Proteomes" id="UP000499080"/>
    </source>
</evidence>
<dbReference type="Proteomes" id="UP000499080">
    <property type="component" value="Unassembled WGS sequence"/>
</dbReference>
<reference evidence="1 2" key="1">
    <citation type="journal article" date="2019" name="Sci. Rep.">
        <title>Orb-weaving spider Araneus ventricosus genome elucidates the spidroin gene catalogue.</title>
        <authorList>
            <person name="Kono N."/>
            <person name="Nakamura H."/>
            <person name="Ohtoshi R."/>
            <person name="Moran D.A.P."/>
            <person name="Shinohara A."/>
            <person name="Yoshida Y."/>
            <person name="Fujiwara M."/>
            <person name="Mori M."/>
            <person name="Tomita M."/>
            <person name="Arakawa K."/>
        </authorList>
    </citation>
    <scope>NUCLEOTIDE SEQUENCE [LARGE SCALE GENOMIC DNA]</scope>
</reference>
<gene>
    <name evidence="1" type="ORF">AVEN_50143_1</name>
</gene>
<comment type="caution">
    <text evidence="1">The sequence shown here is derived from an EMBL/GenBank/DDBJ whole genome shotgun (WGS) entry which is preliminary data.</text>
</comment>
<name>A0A4Y2DCE3_ARAVE</name>
<protein>
    <submittedName>
        <fullName evidence="1">Uncharacterized protein</fullName>
    </submittedName>
</protein>
<keyword evidence="2" id="KW-1185">Reference proteome</keyword>
<accession>A0A4Y2DCE3</accession>
<dbReference type="EMBL" id="BGPR01000334">
    <property type="protein sequence ID" value="GBM13797.1"/>
    <property type="molecule type" value="Genomic_DNA"/>
</dbReference>
<evidence type="ECO:0000313" key="1">
    <source>
        <dbReference type="EMBL" id="GBM13797.1"/>
    </source>
</evidence>
<proteinExistence type="predicted"/>
<sequence>MLVVKTAVENCGGLLADITDHSRIPPKGGTFRHRNGGNSIAHHCYTRQEGKNPLTFSEASHPRTCGAFRWRSRMVSLDCVLDQKAVVLL</sequence>
<organism evidence="1 2">
    <name type="scientific">Araneus ventricosus</name>
    <name type="common">Orbweaver spider</name>
    <name type="synonym">Epeira ventricosa</name>
    <dbReference type="NCBI Taxonomy" id="182803"/>
    <lineage>
        <taxon>Eukaryota</taxon>
        <taxon>Metazoa</taxon>
        <taxon>Ecdysozoa</taxon>
        <taxon>Arthropoda</taxon>
        <taxon>Chelicerata</taxon>
        <taxon>Arachnida</taxon>
        <taxon>Araneae</taxon>
        <taxon>Araneomorphae</taxon>
        <taxon>Entelegynae</taxon>
        <taxon>Araneoidea</taxon>
        <taxon>Araneidae</taxon>
        <taxon>Araneus</taxon>
    </lineage>
</organism>